<dbReference type="GO" id="GO:0005886">
    <property type="term" value="C:plasma membrane"/>
    <property type="evidence" value="ECO:0007669"/>
    <property type="project" value="UniProtKB-SubCell"/>
</dbReference>
<gene>
    <name evidence="9" type="ORF">SpAn4DRAFT_4668</name>
</gene>
<evidence type="ECO:0000256" key="1">
    <source>
        <dbReference type="ARBA" id="ARBA00004202"/>
    </source>
</evidence>
<reference evidence="10" key="1">
    <citation type="submission" date="2015-03" db="EMBL/GenBank/DDBJ databases">
        <authorList>
            <person name="Nijsse Bart"/>
        </authorList>
    </citation>
    <scope>NUCLEOTIDE SEQUENCE [LARGE SCALE GENOMIC DNA]</scope>
</reference>
<dbReference type="InterPro" id="IPR003439">
    <property type="entry name" value="ABC_transporter-like_ATP-bd"/>
</dbReference>
<keyword evidence="10" id="KW-1185">Reference proteome</keyword>
<dbReference type="EMBL" id="CTRP01000002">
    <property type="protein sequence ID" value="CQR70156.1"/>
    <property type="molecule type" value="Genomic_DNA"/>
</dbReference>
<dbReference type="Gene3D" id="3.40.50.300">
    <property type="entry name" value="P-loop containing nucleotide triphosphate hydrolases"/>
    <property type="match status" value="1"/>
</dbReference>
<accession>A0A0U1KRV0</accession>
<dbReference type="PANTHER" id="PTHR43297">
    <property type="entry name" value="OLIGOPEPTIDE TRANSPORT ATP-BINDING PROTEIN APPD"/>
    <property type="match status" value="1"/>
</dbReference>
<evidence type="ECO:0000256" key="2">
    <source>
        <dbReference type="ARBA" id="ARBA00005417"/>
    </source>
</evidence>
<dbReference type="GO" id="GO:0005524">
    <property type="term" value="F:ATP binding"/>
    <property type="evidence" value="ECO:0007669"/>
    <property type="project" value="UniProtKB-KW"/>
</dbReference>
<dbReference type="InterPro" id="IPR003593">
    <property type="entry name" value="AAA+_ATPase"/>
</dbReference>
<sequence>MEKTVLSVENLWISIRQDKPVVQDISFAICQGTVLGIVGESGSGKTMLCKAILGLLQHQSSVAVTGRVLVNGKDILKISARELQSMRGNEIGVIMQNPMTAFNPLIKIGGHIIETLMAHRTISKQEAYATGIAMLKKMNLPRPEEIMNSYSCSLSGGMLQRIMAAIAMASSPAVLIADEPTTALDVKNQALLLDEIEKIKNEEKPGIVLVSHDLAVIARIADEVAVMKAGKIVEQGQIYQVFEEPVHSYTKELLSARLMGGRRVRC</sequence>
<keyword evidence="7" id="KW-0472">Membrane</keyword>
<dbReference type="AlphaFoldDB" id="A0A0U1KRV0"/>
<dbReference type="RefSeq" id="WP_021170782.1">
    <property type="nucleotide sequence ID" value="NZ_CTRP01000002.1"/>
</dbReference>
<protein>
    <submittedName>
        <fullName evidence="9">Oligopeptide transport ATP-binding protein OppD (TC 3.A.1.5.1)</fullName>
    </submittedName>
</protein>
<evidence type="ECO:0000256" key="6">
    <source>
        <dbReference type="ARBA" id="ARBA00022840"/>
    </source>
</evidence>
<evidence type="ECO:0000313" key="9">
    <source>
        <dbReference type="EMBL" id="CQR70156.1"/>
    </source>
</evidence>
<keyword evidence="6 9" id="KW-0067">ATP-binding</keyword>
<keyword evidence="4" id="KW-1003">Cell membrane</keyword>
<keyword evidence="5" id="KW-0547">Nucleotide-binding</keyword>
<dbReference type="Pfam" id="PF00005">
    <property type="entry name" value="ABC_tran"/>
    <property type="match status" value="1"/>
</dbReference>
<evidence type="ECO:0000259" key="8">
    <source>
        <dbReference type="PROSITE" id="PS50893"/>
    </source>
</evidence>
<dbReference type="PANTHER" id="PTHR43297:SF2">
    <property type="entry name" value="DIPEPTIDE TRANSPORT ATP-BINDING PROTEIN DPPD"/>
    <property type="match status" value="1"/>
</dbReference>
<dbReference type="CDD" id="cd03257">
    <property type="entry name" value="ABC_NikE_OppD_transporters"/>
    <property type="match status" value="1"/>
</dbReference>
<dbReference type="GO" id="GO:0016887">
    <property type="term" value="F:ATP hydrolysis activity"/>
    <property type="evidence" value="ECO:0007669"/>
    <property type="project" value="InterPro"/>
</dbReference>
<evidence type="ECO:0000256" key="3">
    <source>
        <dbReference type="ARBA" id="ARBA00022448"/>
    </source>
</evidence>
<comment type="subcellular location">
    <subcellularLocation>
        <location evidence="1">Cell membrane</location>
        <topology evidence="1">Peripheral membrane protein</topology>
    </subcellularLocation>
</comment>
<dbReference type="SMART" id="SM00382">
    <property type="entry name" value="AAA"/>
    <property type="match status" value="1"/>
</dbReference>
<organism evidence="9 10">
    <name type="scientific">Sporomusa ovata</name>
    <dbReference type="NCBI Taxonomy" id="2378"/>
    <lineage>
        <taxon>Bacteria</taxon>
        <taxon>Bacillati</taxon>
        <taxon>Bacillota</taxon>
        <taxon>Negativicutes</taxon>
        <taxon>Selenomonadales</taxon>
        <taxon>Sporomusaceae</taxon>
        <taxon>Sporomusa</taxon>
    </lineage>
</organism>
<evidence type="ECO:0000256" key="7">
    <source>
        <dbReference type="ARBA" id="ARBA00023136"/>
    </source>
</evidence>
<evidence type="ECO:0000313" key="10">
    <source>
        <dbReference type="Proteomes" id="UP000049855"/>
    </source>
</evidence>
<proteinExistence type="inferred from homology"/>
<keyword evidence="3" id="KW-0813">Transport</keyword>
<comment type="similarity">
    <text evidence="2">Belongs to the ABC transporter superfamily.</text>
</comment>
<dbReference type="SUPFAM" id="SSF52540">
    <property type="entry name" value="P-loop containing nucleoside triphosphate hydrolases"/>
    <property type="match status" value="1"/>
</dbReference>
<dbReference type="Proteomes" id="UP000049855">
    <property type="component" value="Unassembled WGS sequence"/>
</dbReference>
<dbReference type="PROSITE" id="PS50893">
    <property type="entry name" value="ABC_TRANSPORTER_2"/>
    <property type="match status" value="1"/>
</dbReference>
<name>A0A0U1KRV0_9FIRM</name>
<evidence type="ECO:0000256" key="5">
    <source>
        <dbReference type="ARBA" id="ARBA00022741"/>
    </source>
</evidence>
<feature type="domain" description="ABC transporter" evidence="8">
    <location>
        <begin position="6"/>
        <end position="254"/>
    </location>
</feature>
<dbReference type="InterPro" id="IPR050388">
    <property type="entry name" value="ABC_Ni/Peptide_Import"/>
</dbReference>
<dbReference type="InterPro" id="IPR027417">
    <property type="entry name" value="P-loop_NTPase"/>
</dbReference>
<evidence type="ECO:0000256" key="4">
    <source>
        <dbReference type="ARBA" id="ARBA00022475"/>
    </source>
</evidence>